<comment type="similarity">
    <text evidence="2 8">Belongs to the 4-toluene sulfonate uptake permease (TSUP) (TC 2.A.102) family.</text>
</comment>
<feature type="transmembrane region" description="Helical" evidence="8">
    <location>
        <begin position="42"/>
        <end position="63"/>
    </location>
</feature>
<feature type="transmembrane region" description="Helical" evidence="8">
    <location>
        <begin position="6"/>
        <end position="30"/>
    </location>
</feature>
<evidence type="ECO:0000256" key="6">
    <source>
        <dbReference type="ARBA" id="ARBA00022989"/>
    </source>
</evidence>
<feature type="transmembrane region" description="Helical" evidence="8">
    <location>
        <begin position="75"/>
        <end position="95"/>
    </location>
</feature>
<dbReference type="PANTHER" id="PTHR30269">
    <property type="entry name" value="TRANSMEMBRANE PROTEIN YFCA"/>
    <property type="match status" value="1"/>
</dbReference>
<dbReference type="InterPro" id="IPR052017">
    <property type="entry name" value="TSUP"/>
</dbReference>
<keyword evidence="7 8" id="KW-0472">Membrane</keyword>
<feature type="transmembrane region" description="Helical" evidence="8">
    <location>
        <begin position="131"/>
        <end position="155"/>
    </location>
</feature>
<proteinExistence type="inferred from homology"/>
<feature type="transmembrane region" description="Helical" evidence="8">
    <location>
        <begin position="167"/>
        <end position="184"/>
    </location>
</feature>
<dbReference type="Pfam" id="PF01925">
    <property type="entry name" value="TauE"/>
    <property type="match status" value="1"/>
</dbReference>
<dbReference type="Proteomes" id="UP000594681">
    <property type="component" value="Chromosome"/>
</dbReference>
<evidence type="ECO:0000313" key="10">
    <source>
        <dbReference type="Proteomes" id="UP000594681"/>
    </source>
</evidence>
<comment type="subcellular location">
    <subcellularLocation>
        <location evidence="1 8">Cell membrane</location>
        <topology evidence="1 8">Multi-pass membrane protein</topology>
    </subcellularLocation>
</comment>
<evidence type="ECO:0000256" key="1">
    <source>
        <dbReference type="ARBA" id="ARBA00004651"/>
    </source>
</evidence>
<feature type="transmembrane region" description="Helical" evidence="8">
    <location>
        <begin position="190"/>
        <end position="209"/>
    </location>
</feature>
<evidence type="ECO:0000313" key="9">
    <source>
        <dbReference type="EMBL" id="QPK79668.1"/>
    </source>
</evidence>
<accession>A0A7T0KH94</accession>
<dbReference type="PANTHER" id="PTHR30269:SF37">
    <property type="entry name" value="MEMBRANE TRANSPORTER PROTEIN"/>
    <property type="match status" value="1"/>
</dbReference>
<dbReference type="InterPro" id="IPR002781">
    <property type="entry name" value="TM_pro_TauE-like"/>
</dbReference>
<protein>
    <recommendedName>
        <fullName evidence="8">Probable membrane transporter protein</fullName>
    </recommendedName>
</protein>
<feature type="transmembrane region" description="Helical" evidence="8">
    <location>
        <begin position="102"/>
        <end position="119"/>
    </location>
</feature>
<dbReference type="GO" id="GO:0005886">
    <property type="term" value="C:plasma membrane"/>
    <property type="evidence" value="ECO:0007669"/>
    <property type="project" value="UniProtKB-SubCell"/>
</dbReference>
<dbReference type="EMBL" id="CP064954">
    <property type="protein sequence ID" value="QPK79668.1"/>
    <property type="molecule type" value="Genomic_DNA"/>
</dbReference>
<evidence type="ECO:0000256" key="3">
    <source>
        <dbReference type="ARBA" id="ARBA00022448"/>
    </source>
</evidence>
<feature type="transmembrane region" description="Helical" evidence="8">
    <location>
        <begin position="221"/>
        <end position="243"/>
    </location>
</feature>
<evidence type="ECO:0000256" key="5">
    <source>
        <dbReference type="ARBA" id="ARBA00022692"/>
    </source>
</evidence>
<evidence type="ECO:0000256" key="7">
    <source>
        <dbReference type="ARBA" id="ARBA00023136"/>
    </source>
</evidence>
<keyword evidence="4 8" id="KW-1003">Cell membrane</keyword>
<keyword evidence="10" id="KW-1185">Reference proteome</keyword>
<dbReference type="AlphaFoldDB" id="A0A7T0KH94"/>
<evidence type="ECO:0000256" key="2">
    <source>
        <dbReference type="ARBA" id="ARBA00009142"/>
    </source>
</evidence>
<sequence length="247" mass="25147">MRVLTYILIGLLILCGATVQGTIGFGLGTIATPIIALVKPELLPTVILCLAFIIATTTLTSTLARTGRAGVDWPVVGISTVARIPGSLAAAWALAHLSEPGLQVVIACAVLIAMSLSGLGWSPRRTPANTVIAGVASGFLGTATSIGGPPMALILKRLPPATIRGTMSATFVVGCVVSLSILVSSGHVTALQLTAAAAYLPLVVVGLLIARRLNPYVNTIILNRIVTTVALSAAALLLGQALFELSA</sequence>
<organism evidence="9 10">
    <name type="scientific">Corynebacterium lizhenjunii</name>
    <dbReference type="NCBI Taxonomy" id="2709394"/>
    <lineage>
        <taxon>Bacteria</taxon>
        <taxon>Bacillati</taxon>
        <taxon>Actinomycetota</taxon>
        <taxon>Actinomycetes</taxon>
        <taxon>Mycobacteriales</taxon>
        <taxon>Corynebacteriaceae</taxon>
        <taxon>Corynebacterium</taxon>
    </lineage>
</organism>
<dbReference type="KEGG" id="cliz:G7Y31_02885"/>
<keyword evidence="5 8" id="KW-0812">Transmembrane</keyword>
<reference evidence="9 10" key="1">
    <citation type="submission" date="2020-11" db="EMBL/GenBank/DDBJ databases">
        <title>Corynebacterium sp. ZJ-599.</title>
        <authorList>
            <person name="Zhou J."/>
        </authorList>
    </citation>
    <scope>NUCLEOTIDE SEQUENCE [LARGE SCALE GENOMIC DNA]</scope>
    <source>
        <strain evidence="9 10">ZJ-599</strain>
    </source>
</reference>
<keyword evidence="3" id="KW-0813">Transport</keyword>
<name>A0A7T0KH94_9CORY</name>
<gene>
    <name evidence="9" type="ORF">G7Y31_02885</name>
</gene>
<evidence type="ECO:0000256" key="4">
    <source>
        <dbReference type="ARBA" id="ARBA00022475"/>
    </source>
</evidence>
<evidence type="ECO:0000256" key="8">
    <source>
        <dbReference type="RuleBase" id="RU363041"/>
    </source>
</evidence>
<keyword evidence="6 8" id="KW-1133">Transmembrane helix</keyword>